<dbReference type="EMBL" id="FOOX01000006">
    <property type="protein sequence ID" value="SFG56017.1"/>
    <property type="molecule type" value="Genomic_DNA"/>
</dbReference>
<keyword evidence="2" id="KW-1185">Reference proteome</keyword>
<dbReference type="Pfam" id="PF11553">
    <property type="entry name" value="DUF3231"/>
    <property type="match status" value="1"/>
</dbReference>
<reference evidence="2" key="1">
    <citation type="submission" date="2016-10" db="EMBL/GenBank/DDBJ databases">
        <authorList>
            <person name="Varghese N."/>
            <person name="Submissions S."/>
        </authorList>
    </citation>
    <scope>NUCLEOTIDE SEQUENCE [LARGE SCALE GENOMIC DNA]</scope>
    <source>
        <strain evidence="2">DSM 17038</strain>
    </source>
</reference>
<accession>A0A1I2SYF0</accession>
<dbReference type="STRING" id="341036.SAMN05660649_01992"/>
<evidence type="ECO:0000313" key="1">
    <source>
        <dbReference type="EMBL" id="SFG56017.1"/>
    </source>
</evidence>
<dbReference type="InterPro" id="IPR021617">
    <property type="entry name" value="DUF3231"/>
</dbReference>
<dbReference type="OrthoDB" id="1807877at2"/>
<dbReference type="RefSeq" id="WP_092471186.1">
    <property type="nucleotide sequence ID" value="NZ_FOOX01000006.1"/>
</dbReference>
<dbReference type="Gene3D" id="1.20.1260.10">
    <property type="match status" value="1"/>
</dbReference>
<dbReference type="InterPro" id="IPR012347">
    <property type="entry name" value="Ferritin-like"/>
</dbReference>
<dbReference type="AlphaFoldDB" id="A0A1I2SYF0"/>
<proteinExistence type="predicted"/>
<organism evidence="1 2">
    <name type="scientific">Desulfotruncus arcticus DSM 17038</name>
    <dbReference type="NCBI Taxonomy" id="1121424"/>
    <lineage>
        <taxon>Bacteria</taxon>
        <taxon>Bacillati</taxon>
        <taxon>Bacillota</taxon>
        <taxon>Clostridia</taxon>
        <taxon>Eubacteriales</taxon>
        <taxon>Desulfallaceae</taxon>
        <taxon>Desulfotruncus</taxon>
    </lineage>
</organism>
<gene>
    <name evidence="1" type="ORF">SAMN05660649_01992</name>
</gene>
<protein>
    <submittedName>
        <fullName evidence="1">Uncharacterized protein</fullName>
    </submittedName>
</protein>
<name>A0A1I2SYF0_9FIRM</name>
<evidence type="ECO:0000313" key="2">
    <source>
        <dbReference type="Proteomes" id="UP000199337"/>
    </source>
</evidence>
<sequence length="173" mass="20209">MEILKQMQKITKQTMSTREKQKDISVSEVFHLWNHLVQRYNVIHLTNFMEAFASDSDLKLIIALGKKTLGEHVSKLEKEMMAYGIPLPVRPPKQTQPTSNIEAITDRFIYRRVLRGIQTFLPTHMMAYIHSTSPDIRGLFLAFLIQELKLYDKFIEYGKIKSYIIMPPTYKSS</sequence>
<dbReference type="Proteomes" id="UP000199337">
    <property type="component" value="Unassembled WGS sequence"/>
</dbReference>